<sequence>MSPLGVIDTYYRSTRPPRLPSAGCNLQGKRKAAGACGSPGNPTPLAIVYVQLYGILMWNRARLCMKQTAKFSWSTALVGEVIIGILTPNSPTGRESLGPLRHQTPLRTDSERGEGMQRSSELDGFIIATHGALTNAALRGNERLPRNTSAWKSHRENSPQRSVWDGWLDTYPIFPSSFQAVRWTNSTGAARVYSDQLLKTGFSYALFLSS</sequence>
<evidence type="ECO:0000313" key="3">
    <source>
        <dbReference type="Proteomes" id="UP000299102"/>
    </source>
</evidence>
<reference evidence="2 3" key="1">
    <citation type="journal article" date="2019" name="Commun. Biol.">
        <title>The bagworm genome reveals a unique fibroin gene that provides high tensile strength.</title>
        <authorList>
            <person name="Kono N."/>
            <person name="Nakamura H."/>
            <person name="Ohtoshi R."/>
            <person name="Tomita M."/>
            <person name="Numata K."/>
            <person name="Arakawa K."/>
        </authorList>
    </citation>
    <scope>NUCLEOTIDE SEQUENCE [LARGE SCALE GENOMIC DNA]</scope>
</reference>
<protein>
    <submittedName>
        <fullName evidence="2">Uncharacterized protein</fullName>
    </submittedName>
</protein>
<keyword evidence="3" id="KW-1185">Reference proteome</keyword>
<feature type="region of interest" description="Disordered" evidence="1">
    <location>
        <begin position="93"/>
        <end position="115"/>
    </location>
</feature>
<dbReference type="AlphaFoldDB" id="A0A4C1SX67"/>
<organism evidence="2 3">
    <name type="scientific">Eumeta variegata</name>
    <name type="common">Bagworm moth</name>
    <name type="synonym">Eumeta japonica</name>
    <dbReference type="NCBI Taxonomy" id="151549"/>
    <lineage>
        <taxon>Eukaryota</taxon>
        <taxon>Metazoa</taxon>
        <taxon>Ecdysozoa</taxon>
        <taxon>Arthropoda</taxon>
        <taxon>Hexapoda</taxon>
        <taxon>Insecta</taxon>
        <taxon>Pterygota</taxon>
        <taxon>Neoptera</taxon>
        <taxon>Endopterygota</taxon>
        <taxon>Lepidoptera</taxon>
        <taxon>Glossata</taxon>
        <taxon>Ditrysia</taxon>
        <taxon>Tineoidea</taxon>
        <taxon>Psychidae</taxon>
        <taxon>Oiketicinae</taxon>
        <taxon>Eumeta</taxon>
    </lineage>
</organism>
<name>A0A4C1SX67_EUMVA</name>
<gene>
    <name evidence="2" type="ORF">EVAR_5082_1</name>
</gene>
<dbReference type="EMBL" id="BGZK01000019">
    <property type="protein sequence ID" value="GBP05758.1"/>
    <property type="molecule type" value="Genomic_DNA"/>
</dbReference>
<evidence type="ECO:0000313" key="2">
    <source>
        <dbReference type="EMBL" id="GBP05758.1"/>
    </source>
</evidence>
<evidence type="ECO:0000256" key="1">
    <source>
        <dbReference type="SAM" id="MobiDB-lite"/>
    </source>
</evidence>
<dbReference type="Proteomes" id="UP000299102">
    <property type="component" value="Unassembled WGS sequence"/>
</dbReference>
<accession>A0A4C1SX67</accession>
<comment type="caution">
    <text evidence="2">The sequence shown here is derived from an EMBL/GenBank/DDBJ whole genome shotgun (WGS) entry which is preliminary data.</text>
</comment>
<proteinExistence type="predicted"/>